<dbReference type="GO" id="GO:0046656">
    <property type="term" value="P:folic acid biosynthetic process"/>
    <property type="evidence" value="ECO:0007669"/>
    <property type="project" value="UniProtKB-KW"/>
</dbReference>
<dbReference type="EC" id="6.3.2.17" evidence="6"/>
<dbReference type="GO" id="GO:0008841">
    <property type="term" value="F:dihydrofolate synthase activity"/>
    <property type="evidence" value="ECO:0007669"/>
    <property type="project" value="UniProtKB-EC"/>
</dbReference>
<evidence type="ECO:0000256" key="10">
    <source>
        <dbReference type="ARBA" id="ARBA00022741"/>
    </source>
</evidence>
<dbReference type="Pfam" id="PF02875">
    <property type="entry name" value="Mur_ligase_C"/>
    <property type="match status" value="1"/>
</dbReference>
<evidence type="ECO:0000256" key="15">
    <source>
        <dbReference type="ARBA" id="ARBA00030592"/>
    </source>
</evidence>
<evidence type="ECO:0000256" key="11">
    <source>
        <dbReference type="ARBA" id="ARBA00022840"/>
    </source>
</evidence>
<reference evidence="23 24" key="1">
    <citation type="journal article" date="2020" name="ISME J.">
        <title>Parallel Reductive Genome Evolution in Desulfovibrio Ectosymbionts Independently Acquired by Trichonympha Protists in the Termite Gut.</title>
        <authorList>
            <person name="Takeuchi M."/>
            <person name="Kuwahara H."/>
            <person name="Murakami T."/>
            <person name="Takahashi K."/>
            <person name="Kajitani R."/>
            <person name="Toyoda A."/>
            <person name="Itoh T."/>
            <person name="Ohkuma M."/>
            <person name="Hongoh Y."/>
        </authorList>
    </citation>
    <scope>NUCLEOTIDE SEQUENCE [LARGE SCALE GENOMIC DNA]</scope>
    <source>
        <strain evidence="23">ZnDsv-02</strain>
    </source>
</reference>
<comment type="function">
    <text evidence="1">Functions in two distinct reactions of the de novo folate biosynthetic pathway. Catalyzes the addition of a glutamate residue to dihydropteroate (7,8-dihydropteroate or H2Pte) to form dihydrofolate (7,8-dihydrofolate monoglutamate or H2Pte-Glu). Also catalyzes successive additions of L-glutamate to tetrahydrofolate or 10-formyltetrahydrofolate or 5,10-methylenetetrahydrofolate, leading to folylpolyglutamate derivatives.</text>
</comment>
<name>A0A6L2R499_9BACT</name>
<dbReference type="EMBL" id="BLLL01000001">
    <property type="protein sequence ID" value="GFH62339.1"/>
    <property type="molecule type" value="Genomic_DNA"/>
</dbReference>
<evidence type="ECO:0000256" key="7">
    <source>
        <dbReference type="ARBA" id="ARBA00019357"/>
    </source>
</evidence>
<evidence type="ECO:0000256" key="3">
    <source>
        <dbReference type="ARBA" id="ARBA00005150"/>
    </source>
</evidence>
<evidence type="ECO:0000256" key="13">
    <source>
        <dbReference type="ARBA" id="ARBA00022909"/>
    </source>
</evidence>
<feature type="domain" description="Mur ligase C-terminal" evidence="22">
    <location>
        <begin position="273"/>
        <end position="382"/>
    </location>
</feature>
<protein>
    <recommendedName>
        <fullName evidence="7">Dihydrofolate synthase/folylpolyglutamate synthase</fullName>
        <ecNumber evidence="5">6.3.2.12</ecNumber>
        <ecNumber evidence="6">6.3.2.17</ecNumber>
    </recommendedName>
    <alternativeName>
        <fullName evidence="16">Folylpoly-gamma-glutamate synthetase-dihydrofolate synthetase</fullName>
    </alternativeName>
    <alternativeName>
        <fullName evidence="14">Folylpolyglutamate synthetase</fullName>
    </alternativeName>
    <alternativeName>
        <fullName evidence="15">Tetrahydrofolylpolyglutamate synthase</fullName>
    </alternativeName>
</protein>
<dbReference type="GO" id="GO:0004326">
    <property type="term" value="F:tetrahydrofolylpolyglutamate synthase activity"/>
    <property type="evidence" value="ECO:0007669"/>
    <property type="project" value="UniProtKB-EC"/>
</dbReference>
<dbReference type="InterPro" id="IPR036615">
    <property type="entry name" value="Mur_ligase_C_dom_sf"/>
</dbReference>
<keyword evidence="9" id="KW-0479">Metal-binding</keyword>
<dbReference type="GO" id="GO:0005737">
    <property type="term" value="C:cytoplasm"/>
    <property type="evidence" value="ECO:0007669"/>
    <property type="project" value="TreeGrafter"/>
</dbReference>
<keyword evidence="10 21" id="KW-0547">Nucleotide-binding</keyword>
<dbReference type="PANTHER" id="PTHR11136:SF0">
    <property type="entry name" value="DIHYDROFOLATE SYNTHETASE-RELATED"/>
    <property type="match status" value="1"/>
</dbReference>
<evidence type="ECO:0000313" key="23">
    <source>
        <dbReference type="EMBL" id="GFH62339.1"/>
    </source>
</evidence>
<dbReference type="EC" id="6.3.2.12" evidence="5"/>
<evidence type="ECO:0000256" key="20">
    <source>
        <dbReference type="ARBA" id="ARBA00049161"/>
    </source>
</evidence>
<evidence type="ECO:0000256" key="9">
    <source>
        <dbReference type="ARBA" id="ARBA00022723"/>
    </source>
</evidence>
<dbReference type="InterPro" id="IPR001645">
    <property type="entry name" value="Folylpolyglutamate_synth"/>
</dbReference>
<evidence type="ECO:0000256" key="21">
    <source>
        <dbReference type="PIRNR" id="PIRNR001563"/>
    </source>
</evidence>
<evidence type="ECO:0000256" key="14">
    <source>
        <dbReference type="ARBA" id="ARBA00030048"/>
    </source>
</evidence>
<dbReference type="Proteomes" id="UP000505077">
    <property type="component" value="Unassembled WGS sequence"/>
</dbReference>
<evidence type="ECO:0000256" key="16">
    <source>
        <dbReference type="ARBA" id="ARBA00032510"/>
    </source>
</evidence>
<evidence type="ECO:0000256" key="2">
    <source>
        <dbReference type="ARBA" id="ARBA00004799"/>
    </source>
</evidence>
<keyword evidence="12" id="KW-0460">Magnesium</keyword>
<evidence type="ECO:0000259" key="22">
    <source>
        <dbReference type="Pfam" id="PF02875"/>
    </source>
</evidence>
<gene>
    <name evidence="23" type="primary">folC</name>
    <name evidence="23" type="ORF">ZNDK_0110</name>
</gene>
<evidence type="ECO:0000256" key="8">
    <source>
        <dbReference type="ARBA" id="ARBA00022598"/>
    </source>
</evidence>
<dbReference type="GO" id="GO:0046654">
    <property type="term" value="P:tetrahydrofolate biosynthetic process"/>
    <property type="evidence" value="ECO:0007669"/>
    <property type="project" value="UniProtKB-UniPathway"/>
</dbReference>
<comment type="catalytic activity">
    <reaction evidence="18">
        <text>10-formyltetrahydrofolyl-(gamma-L-Glu)(n) + L-glutamate + ATP = 10-formyltetrahydrofolyl-(gamma-L-Glu)(n+1) + ADP + phosphate + H(+)</text>
        <dbReference type="Rhea" id="RHEA:51904"/>
        <dbReference type="Rhea" id="RHEA-COMP:13088"/>
        <dbReference type="Rhea" id="RHEA-COMP:14300"/>
        <dbReference type="ChEBI" id="CHEBI:15378"/>
        <dbReference type="ChEBI" id="CHEBI:29985"/>
        <dbReference type="ChEBI" id="CHEBI:30616"/>
        <dbReference type="ChEBI" id="CHEBI:43474"/>
        <dbReference type="ChEBI" id="CHEBI:134413"/>
        <dbReference type="ChEBI" id="CHEBI:456216"/>
        <dbReference type="EC" id="6.3.2.17"/>
    </reaction>
</comment>
<dbReference type="GO" id="GO:0046872">
    <property type="term" value="F:metal ion binding"/>
    <property type="evidence" value="ECO:0007669"/>
    <property type="project" value="UniProtKB-KW"/>
</dbReference>
<keyword evidence="8 21" id="KW-0436">Ligase</keyword>
<evidence type="ECO:0000256" key="18">
    <source>
        <dbReference type="ARBA" id="ARBA00047808"/>
    </source>
</evidence>
<evidence type="ECO:0000256" key="12">
    <source>
        <dbReference type="ARBA" id="ARBA00022842"/>
    </source>
</evidence>
<dbReference type="Gene3D" id="3.40.1190.10">
    <property type="entry name" value="Mur-like, catalytic domain"/>
    <property type="match status" value="1"/>
</dbReference>
<dbReference type="InterPro" id="IPR036565">
    <property type="entry name" value="Mur-like_cat_sf"/>
</dbReference>
<comment type="pathway">
    <text evidence="2">Cofactor biosynthesis; tetrahydrofolate biosynthesis; 7,8-dihydrofolate from 2-amino-4-hydroxy-6-hydroxymethyl-7,8-dihydropteridine diphosphate and 4-aminobenzoate: step 2/2.</text>
</comment>
<sequence length="434" mass="45958">MQKTLKNFQDVLTHLDTLGIFHMDLRLDRMRRALTALNLSRPPFVIAQILGTNGKGSTAAFLASLCAAHGCKVGLYTSPHFVSPAERVAVDGRAWPEKCWAAVADAVLQAAGDTTWFEFMTLLAVAAFAREQVDIAVLEAGLGGRHDATTALPADVLCFTAIALDHTNVLGPTLRHIASDKAAAVRGIAPVCTVAQFPVAADCIAAAAAAYSAPLIQAEPLLDDLALGLKGTHQKANAGLALAAWRCLAPLMGKDANEARSQAQGLAQVCLPGRLHRVPANSRHPAMILDGAHNPHGMRALTAALREEGIRPSCAIFSCLADKDWRPAALLLKRFLGTSPIFIPTLRTERAAPAADVAAVCNATAPHIATALDSIESALAAANGYIGTQPEKQPILLTGSLYLLADFFTLYPEYTGVRPCKSLSPTHPKMFGKH</sequence>
<dbReference type="InterPro" id="IPR004101">
    <property type="entry name" value="Mur_ligase_C"/>
</dbReference>
<evidence type="ECO:0000256" key="19">
    <source>
        <dbReference type="ARBA" id="ARBA00049035"/>
    </source>
</evidence>
<comment type="catalytic activity">
    <reaction evidence="17">
        <text>(6S)-5,6,7,8-tetrahydrofolyl-(gamma-L-Glu)(n) + L-glutamate + ATP = (6S)-5,6,7,8-tetrahydrofolyl-(gamma-L-Glu)(n+1) + ADP + phosphate + H(+)</text>
        <dbReference type="Rhea" id="RHEA:10580"/>
        <dbReference type="Rhea" id="RHEA-COMP:14738"/>
        <dbReference type="Rhea" id="RHEA-COMP:14740"/>
        <dbReference type="ChEBI" id="CHEBI:15378"/>
        <dbReference type="ChEBI" id="CHEBI:29985"/>
        <dbReference type="ChEBI" id="CHEBI:30616"/>
        <dbReference type="ChEBI" id="CHEBI:43474"/>
        <dbReference type="ChEBI" id="CHEBI:141005"/>
        <dbReference type="ChEBI" id="CHEBI:456216"/>
        <dbReference type="EC" id="6.3.2.17"/>
    </reaction>
</comment>
<evidence type="ECO:0000256" key="6">
    <source>
        <dbReference type="ARBA" id="ARBA00013025"/>
    </source>
</evidence>
<keyword evidence="13" id="KW-0289">Folate biosynthesis</keyword>
<comment type="caution">
    <text evidence="23">The sequence shown here is derived from an EMBL/GenBank/DDBJ whole genome shotgun (WGS) entry which is preliminary data.</text>
</comment>
<dbReference type="SUPFAM" id="SSF53623">
    <property type="entry name" value="MurD-like peptide ligases, catalytic domain"/>
    <property type="match status" value="1"/>
</dbReference>
<dbReference type="PANTHER" id="PTHR11136">
    <property type="entry name" value="FOLYLPOLYGLUTAMATE SYNTHASE-RELATED"/>
    <property type="match status" value="1"/>
</dbReference>
<comment type="pathway">
    <text evidence="3">Cofactor biosynthesis; tetrahydrofolylpolyglutamate biosynthesis.</text>
</comment>
<dbReference type="AlphaFoldDB" id="A0A6L2R499"/>
<evidence type="ECO:0000256" key="17">
    <source>
        <dbReference type="ARBA" id="ARBA00047493"/>
    </source>
</evidence>
<comment type="similarity">
    <text evidence="4 21">Belongs to the folylpolyglutamate synthase family.</text>
</comment>
<accession>A0A6L2R499</accession>
<evidence type="ECO:0000256" key="1">
    <source>
        <dbReference type="ARBA" id="ARBA00002714"/>
    </source>
</evidence>
<keyword evidence="11 21" id="KW-0067">ATP-binding</keyword>
<dbReference type="Gene3D" id="3.90.190.20">
    <property type="entry name" value="Mur ligase, C-terminal domain"/>
    <property type="match status" value="1"/>
</dbReference>
<dbReference type="PIRSF" id="PIRSF001563">
    <property type="entry name" value="Folylpolyglu_synth"/>
    <property type="match status" value="1"/>
</dbReference>
<organism evidence="23 24">
    <name type="scientific">Candidatus Desulfovibrio kirbyi</name>
    <dbReference type="NCBI Taxonomy" id="2696086"/>
    <lineage>
        <taxon>Bacteria</taxon>
        <taxon>Pseudomonadati</taxon>
        <taxon>Thermodesulfobacteriota</taxon>
        <taxon>Desulfovibrionia</taxon>
        <taxon>Desulfovibrionales</taxon>
        <taxon>Desulfovibrionaceae</taxon>
        <taxon>Desulfovibrio</taxon>
    </lineage>
</organism>
<proteinExistence type="inferred from homology"/>
<dbReference type="SUPFAM" id="SSF53244">
    <property type="entry name" value="MurD-like peptide ligases, peptide-binding domain"/>
    <property type="match status" value="1"/>
</dbReference>
<comment type="catalytic activity">
    <reaction evidence="19">
        <text>(6R)-5,10-methylenetetrahydrofolyl-(gamma-L-Glu)(n) + L-glutamate + ATP = (6R)-5,10-methylenetetrahydrofolyl-(gamma-L-Glu)(n+1) + ADP + phosphate + H(+)</text>
        <dbReference type="Rhea" id="RHEA:51912"/>
        <dbReference type="Rhea" id="RHEA-COMP:13257"/>
        <dbReference type="Rhea" id="RHEA-COMP:13258"/>
        <dbReference type="ChEBI" id="CHEBI:15378"/>
        <dbReference type="ChEBI" id="CHEBI:29985"/>
        <dbReference type="ChEBI" id="CHEBI:30616"/>
        <dbReference type="ChEBI" id="CHEBI:43474"/>
        <dbReference type="ChEBI" id="CHEBI:136572"/>
        <dbReference type="ChEBI" id="CHEBI:456216"/>
        <dbReference type="EC" id="6.3.2.17"/>
    </reaction>
</comment>
<comment type="catalytic activity">
    <reaction evidence="20">
        <text>7,8-dihydropteroate + L-glutamate + ATP = 7,8-dihydrofolate + ADP + phosphate + H(+)</text>
        <dbReference type="Rhea" id="RHEA:23584"/>
        <dbReference type="ChEBI" id="CHEBI:15378"/>
        <dbReference type="ChEBI" id="CHEBI:17839"/>
        <dbReference type="ChEBI" id="CHEBI:29985"/>
        <dbReference type="ChEBI" id="CHEBI:30616"/>
        <dbReference type="ChEBI" id="CHEBI:43474"/>
        <dbReference type="ChEBI" id="CHEBI:57451"/>
        <dbReference type="ChEBI" id="CHEBI:456216"/>
        <dbReference type="EC" id="6.3.2.12"/>
    </reaction>
</comment>
<dbReference type="UniPathway" id="UPA00077">
    <property type="reaction ID" value="UER00157"/>
</dbReference>
<evidence type="ECO:0000313" key="24">
    <source>
        <dbReference type="Proteomes" id="UP000505077"/>
    </source>
</evidence>
<evidence type="ECO:0000256" key="4">
    <source>
        <dbReference type="ARBA" id="ARBA00008276"/>
    </source>
</evidence>
<evidence type="ECO:0000256" key="5">
    <source>
        <dbReference type="ARBA" id="ARBA00013023"/>
    </source>
</evidence>
<dbReference type="NCBIfam" id="TIGR01499">
    <property type="entry name" value="folC"/>
    <property type="match status" value="1"/>
</dbReference>
<dbReference type="GO" id="GO:0005524">
    <property type="term" value="F:ATP binding"/>
    <property type="evidence" value="ECO:0007669"/>
    <property type="project" value="UniProtKB-KW"/>
</dbReference>